<dbReference type="InterPro" id="IPR036322">
    <property type="entry name" value="WD40_repeat_dom_sf"/>
</dbReference>
<accession>A0A2S8GQH5</accession>
<feature type="repeat" description="WD" evidence="3">
    <location>
        <begin position="276"/>
        <end position="317"/>
    </location>
</feature>
<dbReference type="PANTHER" id="PTHR19879:SF9">
    <property type="entry name" value="TRANSCRIPTION INITIATION FACTOR TFIID SUBUNIT 5"/>
    <property type="match status" value="1"/>
</dbReference>
<keyword evidence="5" id="KW-1133">Transmembrane helix</keyword>
<evidence type="ECO:0000256" key="5">
    <source>
        <dbReference type="SAM" id="Phobius"/>
    </source>
</evidence>
<dbReference type="Gene3D" id="2.130.10.10">
    <property type="entry name" value="YVTN repeat-like/Quinoprotein amine dehydrogenase"/>
    <property type="match status" value="2"/>
</dbReference>
<gene>
    <name evidence="6" type="ORF">C5Y93_07530</name>
</gene>
<dbReference type="OrthoDB" id="277950at2"/>
<dbReference type="PROSITE" id="PS00678">
    <property type="entry name" value="WD_REPEATS_1"/>
    <property type="match status" value="1"/>
</dbReference>
<dbReference type="SMART" id="SM00320">
    <property type="entry name" value="WD40"/>
    <property type="match status" value="5"/>
</dbReference>
<dbReference type="RefSeq" id="WP_105334804.1">
    <property type="nucleotide sequence ID" value="NZ_PUHZ01000008.1"/>
</dbReference>
<keyword evidence="2" id="KW-0677">Repeat</keyword>
<dbReference type="CDD" id="cd00200">
    <property type="entry name" value="WD40"/>
    <property type="match status" value="1"/>
</dbReference>
<name>A0A2S8GQH5_9BACT</name>
<dbReference type="PROSITE" id="PS50082">
    <property type="entry name" value="WD_REPEATS_2"/>
    <property type="match status" value="3"/>
</dbReference>
<dbReference type="InterPro" id="IPR019775">
    <property type="entry name" value="WD40_repeat_CS"/>
</dbReference>
<evidence type="ECO:0000256" key="2">
    <source>
        <dbReference type="ARBA" id="ARBA00022737"/>
    </source>
</evidence>
<evidence type="ECO:0000313" key="6">
    <source>
        <dbReference type="EMBL" id="PQO46677.1"/>
    </source>
</evidence>
<feature type="transmembrane region" description="Helical" evidence="5">
    <location>
        <begin position="96"/>
        <end position="117"/>
    </location>
</feature>
<dbReference type="Pfam" id="PF00400">
    <property type="entry name" value="WD40"/>
    <property type="match status" value="4"/>
</dbReference>
<dbReference type="InterPro" id="IPR001680">
    <property type="entry name" value="WD40_rpt"/>
</dbReference>
<keyword evidence="5" id="KW-0812">Transmembrane</keyword>
<evidence type="ECO:0000313" key="7">
    <source>
        <dbReference type="Proteomes" id="UP000237819"/>
    </source>
</evidence>
<proteinExistence type="predicted"/>
<dbReference type="AlphaFoldDB" id="A0A2S8GQH5"/>
<evidence type="ECO:0000256" key="1">
    <source>
        <dbReference type="ARBA" id="ARBA00022574"/>
    </source>
</evidence>
<sequence length="611" mass="67250">MQTGLTSRRADCPLCGTALERDEDSVRDLWNCGSCGLSIELSQPRAPAPDLAPARKDPLRDEPDEDQLDRWLSGKPIERKAPPLSRRLQRWAQENWGAVTCFLIAILGVSAFASHALQNSVVAARQLADERQSHAVTRRLAEERDEKLRLLVDSAQIKARALGKQLDQARLEARRDLSLRLADEATRIEQAAPQRSLMLAAESVQIARDSQQFPAAGAVQVLFDQLRDQAQLQPSGHRDVVRSVAFSPDGLMWASGGDDNRAILHAMDARRNPIPLEAHWSRVSQVKFSPDSRRLATASFDATICLWDVRSNEVAQSPVVLTGHDERVLSIEFSADSRWLLSSAQAAPGSPSEILLWDLHAKGRPQVTQTLGQHFGRVHAAQLSPDGRWAFTSSADGFVQLWRLNPKSGDRLVVAMRAKHGLTDLVRFSPDSTQLVTLSEDKGQCVIRRWTLDEMIHPEAVATLPTAPLSADVDFARSSIAIGGQQGEVKVLNWKSGSVTPVVGHESRIQLLRFLPDGALASVDQQGLVRRTILAGKNEVALGVKLPQIVGSIEAVEISADGQWVAVTNEKREVLIRQLDPTILMEVAFDRLQSLSGEVEVIAAQPQEDRR</sequence>
<comment type="caution">
    <text evidence="6">The sequence shown here is derived from an EMBL/GenBank/DDBJ whole genome shotgun (WGS) entry which is preliminary data.</text>
</comment>
<dbReference type="PANTHER" id="PTHR19879">
    <property type="entry name" value="TRANSCRIPTION INITIATION FACTOR TFIID"/>
    <property type="match status" value="1"/>
</dbReference>
<protein>
    <submittedName>
        <fullName evidence="6">Uncharacterized protein</fullName>
    </submittedName>
</protein>
<dbReference type="Proteomes" id="UP000237819">
    <property type="component" value="Unassembled WGS sequence"/>
</dbReference>
<dbReference type="PROSITE" id="PS50294">
    <property type="entry name" value="WD_REPEATS_REGION"/>
    <property type="match status" value="2"/>
</dbReference>
<keyword evidence="1 3" id="KW-0853">WD repeat</keyword>
<feature type="region of interest" description="Disordered" evidence="4">
    <location>
        <begin position="44"/>
        <end position="76"/>
    </location>
</feature>
<feature type="repeat" description="WD" evidence="3">
    <location>
        <begin position="371"/>
        <end position="405"/>
    </location>
</feature>
<feature type="repeat" description="WD" evidence="3">
    <location>
        <begin position="234"/>
        <end position="260"/>
    </location>
</feature>
<dbReference type="SUPFAM" id="SSF50978">
    <property type="entry name" value="WD40 repeat-like"/>
    <property type="match status" value="1"/>
</dbReference>
<organism evidence="6 7">
    <name type="scientific">Blastopirellula marina</name>
    <dbReference type="NCBI Taxonomy" id="124"/>
    <lineage>
        <taxon>Bacteria</taxon>
        <taxon>Pseudomonadati</taxon>
        <taxon>Planctomycetota</taxon>
        <taxon>Planctomycetia</taxon>
        <taxon>Pirellulales</taxon>
        <taxon>Pirellulaceae</taxon>
        <taxon>Blastopirellula</taxon>
    </lineage>
</organism>
<keyword evidence="5" id="KW-0472">Membrane</keyword>
<evidence type="ECO:0000256" key="4">
    <source>
        <dbReference type="SAM" id="MobiDB-lite"/>
    </source>
</evidence>
<dbReference type="EMBL" id="PUHZ01000008">
    <property type="protein sequence ID" value="PQO46677.1"/>
    <property type="molecule type" value="Genomic_DNA"/>
</dbReference>
<reference evidence="6 7" key="1">
    <citation type="submission" date="2018-02" db="EMBL/GenBank/DDBJ databases">
        <title>Comparative genomes isolates from brazilian mangrove.</title>
        <authorList>
            <person name="Araujo J.E."/>
            <person name="Taketani R.G."/>
            <person name="Silva M.C.P."/>
            <person name="Loureco M.V."/>
            <person name="Andreote F.D."/>
        </authorList>
    </citation>
    <scope>NUCLEOTIDE SEQUENCE [LARGE SCALE GENOMIC DNA]</scope>
    <source>
        <strain evidence="6 7">Nap-Phe MGV</strain>
    </source>
</reference>
<dbReference type="InterPro" id="IPR015943">
    <property type="entry name" value="WD40/YVTN_repeat-like_dom_sf"/>
</dbReference>
<evidence type="ECO:0000256" key="3">
    <source>
        <dbReference type="PROSITE-ProRule" id="PRU00221"/>
    </source>
</evidence>